<dbReference type="AlphaFoldDB" id="A0A4R3NWK4"/>
<sequence>MTVVSRTPLELSDKDQILNRQIETSLNHCRTKLVFPDPLERLYHDHIHKNNRRQVISAAIGAILLYCSFYFVDMIYRPELMTQLLVIRLSVIAFSLAALSGVLILKDNVRLPGLLSLAGIFATSLAGGLMLSLPENPIVTYEPYTFILVAVAGNIVLPLRFRLALIATVANLAIATYFILQIPVLTPDQKASPLIFLLASSVLTLFASFRLEASERKAFLFYLHEKLYADALLGQYQILNRISLTDSLTGIANRRRFDSFLSESWAAAAVDKHQVAMLMIDVDHFKRFNDAYGHPAGDACLRQVATLIRRSTRQEVDLAARLGGEEFAVIVSQGGIRAAQAIARRIERKFAIAAIPHRDGVNGRITLSIGIASGSPENSESTAEDLIANADTALYQAKRKGRNRTCIEEETLSDRREAELQKNTMAREEARNS</sequence>
<evidence type="ECO:0000256" key="2">
    <source>
        <dbReference type="ARBA" id="ARBA00034247"/>
    </source>
</evidence>
<name>A0A4R3NWK4_9HYPH</name>
<proteinExistence type="predicted"/>
<dbReference type="Proteomes" id="UP000295097">
    <property type="component" value="Unassembled WGS sequence"/>
</dbReference>
<evidence type="ECO:0000256" key="1">
    <source>
        <dbReference type="ARBA" id="ARBA00012528"/>
    </source>
</evidence>
<dbReference type="InterPro" id="IPR029787">
    <property type="entry name" value="Nucleotide_cyclase"/>
</dbReference>
<keyword evidence="3" id="KW-0472">Membrane</keyword>
<accession>A0A4R3NWK4</accession>
<feature type="transmembrane region" description="Helical" evidence="3">
    <location>
        <begin position="84"/>
        <end position="105"/>
    </location>
</feature>
<dbReference type="InterPro" id="IPR043128">
    <property type="entry name" value="Rev_trsase/Diguanyl_cyclase"/>
</dbReference>
<feature type="transmembrane region" description="Helical" evidence="3">
    <location>
        <begin position="112"/>
        <end position="132"/>
    </location>
</feature>
<dbReference type="PANTHER" id="PTHR45138:SF9">
    <property type="entry name" value="DIGUANYLATE CYCLASE DGCM-RELATED"/>
    <property type="match status" value="1"/>
</dbReference>
<evidence type="ECO:0000313" key="6">
    <source>
        <dbReference type="Proteomes" id="UP000295097"/>
    </source>
</evidence>
<dbReference type="GO" id="GO:0043709">
    <property type="term" value="P:cell adhesion involved in single-species biofilm formation"/>
    <property type="evidence" value="ECO:0007669"/>
    <property type="project" value="TreeGrafter"/>
</dbReference>
<keyword evidence="3" id="KW-1133">Transmembrane helix</keyword>
<dbReference type="CDD" id="cd01949">
    <property type="entry name" value="GGDEF"/>
    <property type="match status" value="1"/>
</dbReference>
<dbReference type="SMART" id="SM00267">
    <property type="entry name" value="GGDEF"/>
    <property type="match status" value="1"/>
</dbReference>
<dbReference type="OrthoDB" id="9812260at2"/>
<feature type="domain" description="GGDEF" evidence="4">
    <location>
        <begin position="273"/>
        <end position="410"/>
    </location>
</feature>
<comment type="caution">
    <text evidence="5">The sequence shown here is derived from an EMBL/GenBank/DDBJ whole genome shotgun (WGS) entry which is preliminary data.</text>
</comment>
<dbReference type="SUPFAM" id="SSF55073">
    <property type="entry name" value="Nucleotide cyclase"/>
    <property type="match status" value="1"/>
</dbReference>
<gene>
    <name evidence="5" type="ORF">EDC90_1003199</name>
</gene>
<keyword evidence="6" id="KW-1185">Reference proteome</keyword>
<reference evidence="5 6" key="1">
    <citation type="submission" date="2019-03" db="EMBL/GenBank/DDBJ databases">
        <title>Freshwater and sediment microbial communities from various areas in North America, analyzing microbe dynamics in response to fracking.</title>
        <authorList>
            <person name="Lamendella R."/>
        </authorList>
    </citation>
    <scope>NUCLEOTIDE SEQUENCE [LARGE SCALE GENOMIC DNA]</scope>
    <source>
        <strain evidence="5 6">175.2</strain>
    </source>
</reference>
<dbReference type="InterPro" id="IPR000160">
    <property type="entry name" value="GGDEF_dom"/>
</dbReference>
<protein>
    <recommendedName>
        <fullName evidence="1">diguanylate cyclase</fullName>
        <ecNumber evidence="1">2.7.7.65</ecNumber>
    </recommendedName>
</protein>
<dbReference type="NCBIfam" id="TIGR00254">
    <property type="entry name" value="GGDEF"/>
    <property type="match status" value="1"/>
</dbReference>
<dbReference type="Pfam" id="PF00990">
    <property type="entry name" value="GGDEF"/>
    <property type="match status" value="1"/>
</dbReference>
<dbReference type="PANTHER" id="PTHR45138">
    <property type="entry name" value="REGULATORY COMPONENTS OF SENSORY TRANSDUCTION SYSTEM"/>
    <property type="match status" value="1"/>
</dbReference>
<dbReference type="GO" id="GO:0005886">
    <property type="term" value="C:plasma membrane"/>
    <property type="evidence" value="ECO:0007669"/>
    <property type="project" value="TreeGrafter"/>
</dbReference>
<evidence type="ECO:0000259" key="4">
    <source>
        <dbReference type="PROSITE" id="PS50887"/>
    </source>
</evidence>
<dbReference type="FunFam" id="3.30.70.270:FF:000001">
    <property type="entry name" value="Diguanylate cyclase domain protein"/>
    <property type="match status" value="1"/>
</dbReference>
<organism evidence="5 6">
    <name type="scientific">Martelella mediterranea</name>
    <dbReference type="NCBI Taxonomy" id="293089"/>
    <lineage>
        <taxon>Bacteria</taxon>
        <taxon>Pseudomonadati</taxon>
        <taxon>Pseudomonadota</taxon>
        <taxon>Alphaproteobacteria</taxon>
        <taxon>Hyphomicrobiales</taxon>
        <taxon>Aurantimonadaceae</taxon>
        <taxon>Martelella</taxon>
    </lineage>
</organism>
<dbReference type="PROSITE" id="PS50887">
    <property type="entry name" value="GGDEF"/>
    <property type="match status" value="1"/>
</dbReference>
<evidence type="ECO:0000256" key="3">
    <source>
        <dbReference type="SAM" id="Phobius"/>
    </source>
</evidence>
<comment type="catalytic activity">
    <reaction evidence="2">
        <text>2 GTP = 3',3'-c-di-GMP + 2 diphosphate</text>
        <dbReference type="Rhea" id="RHEA:24898"/>
        <dbReference type="ChEBI" id="CHEBI:33019"/>
        <dbReference type="ChEBI" id="CHEBI:37565"/>
        <dbReference type="ChEBI" id="CHEBI:58805"/>
        <dbReference type="EC" id="2.7.7.65"/>
    </reaction>
</comment>
<keyword evidence="3" id="KW-0812">Transmembrane</keyword>
<dbReference type="InterPro" id="IPR050469">
    <property type="entry name" value="Diguanylate_Cyclase"/>
</dbReference>
<dbReference type="GO" id="GO:1902201">
    <property type="term" value="P:negative regulation of bacterial-type flagellum-dependent cell motility"/>
    <property type="evidence" value="ECO:0007669"/>
    <property type="project" value="TreeGrafter"/>
</dbReference>
<dbReference type="GO" id="GO:0052621">
    <property type="term" value="F:diguanylate cyclase activity"/>
    <property type="evidence" value="ECO:0007669"/>
    <property type="project" value="UniProtKB-EC"/>
</dbReference>
<feature type="transmembrane region" description="Helical" evidence="3">
    <location>
        <begin position="191"/>
        <end position="209"/>
    </location>
</feature>
<feature type="transmembrane region" description="Helical" evidence="3">
    <location>
        <begin position="55"/>
        <end position="72"/>
    </location>
</feature>
<feature type="transmembrane region" description="Helical" evidence="3">
    <location>
        <begin position="164"/>
        <end position="185"/>
    </location>
</feature>
<dbReference type="EC" id="2.7.7.65" evidence="1"/>
<dbReference type="Gene3D" id="3.30.70.270">
    <property type="match status" value="1"/>
</dbReference>
<dbReference type="RefSeq" id="WP_132308689.1">
    <property type="nucleotide sequence ID" value="NZ_SMAR01000003.1"/>
</dbReference>
<evidence type="ECO:0000313" key="5">
    <source>
        <dbReference type="EMBL" id="TCT43188.1"/>
    </source>
</evidence>
<feature type="transmembrane region" description="Helical" evidence="3">
    <location>
        <begin position="138"/>
        <end position="157"/>
    </location>
</feature>
<dbReference type="EMBL" id="SMAR01000003">
    <property type="protein sequence ID" value="TCT43188.1"/>
    <property type="molecule type" value="Genomic_DNA"/>
</dbReference>